<evidence type="ECO:0000313" key="2">
    <source>
        <dbReference type="EMBL" id="QQQ18563.1"/>
    </source>
</evidence>
<dbReference type="InterPro" id="IPR032708">
    <property type="entry name" value="McjB_C"/>
</dbReference>
<evidence type="ECO:0000313" key="3">
    <source>
        <dbReference type="Proteomes" id="UP000595448"/>
    </source>
</evidence>
<dbReference type="Pfam" id="PF13471">
    <property type="entry name" value="Transglut_core3"/>
    <property type="match status" value="1"/>
</dbReference>
<dbReference type="InterPro" id="IPR053521">
    <property type="entry name" value="McjB-like"/>
</dbReference>
<name>A0ABX7BLW1_9CAUL</name>
<organism evidence="2 3">
    <name type="scientific">Brevundimonas vitisensis</name>
    <dbReference type="NCBI Taxonomy" id="2800818"/>
    <lineage>
        <taxon>Bacteria</taxon>
        <taxon>Pseudomonadati</taxon>
        <taxon>Pseudomonadota</taxon>
        <taxon>Alphaproteobacteria</taxon>
        <taxon>Caulobacterales</taxon>
        <taxon>Caulobacteraceae</taxon>
        <taxon>Brevundimonas</taxon>
    </lineage>
</organism>
<feature type="domain" description="Microcin J25-processing protein McjB C-terminal" evidence="1">
    <location>
        <begin position="24"/>
        <end position="116"/>
    </location>
</feature>
<dbReference type="EMBL" id="CP067977">
    <property type="protein sequence ID" value="QQQ18563.1"/>
    <property type="molecule type" value="Genomic_DNA"/>
</dbReference>
<dbReference type="RefSeq" id="WP_201102933.1">
    <property type="nucleotide sequence ID" value="NZ_CP067977.1"/>
</dbReference>
<gene>
    <name evidence="2" type="ORF">JIP62_14965</name>
</gene>
<dbReference type="Proteomes" id="UP000595448">
    <property type="component" value="Chromosome"/>
</dbReference>
<accession>A0ABX7BLW1</accession>
<keyword evidence="3" id="KW-1185">Reference proteome</keyword>
<evidence type="ECO:0000259" key="1">
    <source>
        <dbReference type="Pfam" id="PF13471"/>
    </source>
</evidence>
<protein>
    <submittedName>
        <fullName evidence="2">Lasso peptide biosynthesis B2 protein</fullName>
    </submittedName>
</protein>
<reference evidence="2 3" key="1">
    <citation type="submission" date="2021-01" db="EMBL/GenBank/DDBJ databases">
        <title>Brevundimonas vitis sp. nov., an bacterium isolated from grape (Vitis vinifera).</title>
        <authorList>
            <person name="Jiang L."/>
            <person name="Lee J."/>
        </authorList>
    </citation>
    <scope>NUCLEOTIDE SEQUENCE [LARGE SCALE GENOMIC DNA]</scope>
    <source>
        <strain evidence="2 3">GRTSA-9</strain>
    </source>
</reference>
<dbReference type="NCBIfam" id="NF033537">
    <property type="entry name" value="lasso_biosyn_B2"/>
    <property type="match status" value="1"/>
</dbReference>
<proteinExistence type="predicted"/>
<sequence length="135" mass="14557">MCEATLTLAAMALTLRILPSRYVTRHLLGKALGVETPLAGPRTPPSSVIAATSRAIHRADTLLPFPTLCLAQAMAGRAMLRRRGETVRIHLSVRMTNNGQNAAHAWLTCHGHVVVGLGRPGDQVEIARFESAAFR</sequence>